<dbReference type="SUPFAM" id="SSF47226">
    <property type="entry name" value="Histidine-containing phosphotransfer domain, HPT domain"/>
    <property type="match status" value="1"/>
</dbReference>
<name>A0ABV9SYQ3_9BACT</name>
<dbReference type="PROSITE" id="PS50110">
    <property type="entry name" value="RESPONSE_REGULATORY"/>
    <property type="match status" value="1"/>
</dbReference>
<evidence type="ECO:0000256" key="3">
    <source>
        <dbReference type="ARBA" id="ARBA00022553"/>
    </source>
</evidence>
<evidence type="ECO:0000256" key="5">
    <source>
        <dbReference type="ARBA" id="ARBA00022741"/>
    </source>
</evidence>
<dbReference type="InterPro" id="IPR036641">
    <property type="entry name" value="HPT_dom_sf"/>
</dbReference>
<dbReference type="RefSeq" id="WP_377062800.1">
    <property type="nucleotide sequence ID" value="NZ_JBHSJJ010000003.1"/>
</dbReference>
<proteinExistence type="predicted"/>
<dbReference type="PANTHER" id="PTHR45339">
    <property type="entry name" value="HYBRID SIGNAL TRANSDUCTION HISTIDINE KINASE J"/>
    <property type="match status" value="1"/>
</dbReference>
<dbReference type="PANTHER" id="PTHR45339:SF1">
    <property type="entry name" value="HYBRID SIGNAL TRANSDUCTION HISTIDINE KINASE J"/>
    <property type="match status" value="1"/>
</dbReference>
<evidence type="ECO:0000256" key="9">
    <source>
        <dbReference type="ARBA" id="ARBA00023136"/>
    </source>
</evidence>
<dbReference type="EMBL" id="JBHSJJ010000003">
    <property type="protein sequence ID" value="MFC4871388.1"/>
    <property type="molecule type" value="Genomic_DNA"/>
</dbReference>
<accession>A0ABV9SYQ3</accession>
<dbReference type="Pfam" id="PF00072">
    <property type="entry name" value="Response_reg"/>
    <property type="match status" value="1"/>
</dbReference>
<dbReference type="SMART" id="SM00448">
    <property type="entry name" value="REC"/>
    <property type="match status" value="1"/>
</dbReference>
<evidence type="ECO:0000256" key="1">
    <source>
        <dbReference type="ARBA" id="ARBA00004651"/>
    </source>
</evidence>
<evidence type="ECO:0000313" key="16">
    <source>
        <dbReference type="Proteomes" id="UP001595818"/>
    </source>
</evidence>
<dbReference type="Pfam" id="PF01627">
    <property type="entry name" value="Hpt"/>
    <property type="match status" value="1"/>
</dbReference>
<keyword evidence="7" id="KW-1133">Transmembrane helix</keyword>
<keyword evidence="8" id="KW-0902">Two-component regulatory system</keyword>
<keyword evidence="6" id="KW-0067">ATP-binding</keyword>
<keyword evidence="2" id="KW-1003">Cell membrane</keyword>
<keyword evidence="16" id="KW-1185">Reference proteome</keyword>
<dbReference type="InterPro" id="IPR001789">
    <property type="entry name" value="Sig_transdc_resp-reg_receiver"/>
</dbReference>
<protein>
    <submittedName>
        <fullName evidence="15">Response regulator</fullName>
    </submittedName>
</protein>
<reference evidence="16" key="1">
    <citation type="journal article" date="2019" name="Int. J. Syst. Evol. Microbiol.">
        <title>The Global Catalogue of Microorganisms (GCM) 10K type strain sequencing project: providing services to taxonomists for standard genome sequencing and annotation.</title>
        <authorList>
            <consortium name="The Broad Institute Genomics Platform"/>
            <consortium name="The Broad Institute Genome Sequencing Center for Infectious Disease"/>
            <person name="Wu L."/>
            <person name="Ma J."/>
        </authorList>
    </citation>
    <scope>NUCLEOTIDE SEQUENCE [LARGE SCALE GENOMIC DNA]</scope>
    <source>
        <strain evidence="16">CGMCC 4.7466</strain>
    </source>
</reference>
<sequence>MKNKKVLIVDDNALNRKVFENIIGHNYFFDTAADGIEAIEKLREEKYDVILMDIQMPRLDGISTLKIIREEEITNIPIIAISAYSDQGDREYFLSTGFDDFIAKPVKPKDLLETIYYHLHKTGKKKDLAPTGDKNGDFDETIVLQLLKYHTIENIKSVYNDFWEEAEILVKEIKMLIDLKNFREIGEKLHILKGNSGSLGLTGLYNMVAEFEMNIKNANFNNINEDLDKLEKSLDNFKEMIDKRKIFEKHE</sequence>
<evidence type="ECO:0000256" key="2">
    <source>
        <dbReference type="ARBA" id="ARBA00022475"/>
    </source>
</evidence>
<dbReference type="CDD" id="cd17546">
    <property type="entry name" value="REC_hyHK_CKI1_RcsC-like"/>
    <property type="match status" value="1"/>
</dbReference>
<keyword evidence="9" id="KW-0472">Membrane</keyword>
<dbReference type="Gene3D" id="1.20.120.160">
    <property type="entry name" value="HPT domain"/>
    <property type="match status" value="1"/>
</dbReference>
<keyword evidence="12" id="KW-0175">Coiled coil</keyword>
<evidence type="ECO:0000256" key="7">
    <source>
        <dbReference type="ARBA" id="ARBA00022989"/>
    </source>
</evidence>
<dbReference type="Proteomes" id="UP001595818">
    <property type="component" value="Unassembled WGS sequence"/>
</dbReference>
<keyword evidence="4" id="KW-0812">Transmembrane</keyword>
<organism evidence="15 16">
    <name type="scientific">Negadavirga shengliensis</name>
    <dbReference type="NCBI Taxonomy" id="1389218"/>
    <lineage>
        <taxon>Bacteria</taxon>
        <taxon>Pseudomonadati</taxon>
        <taxon>Bacteroidota</taxon>
        <taxon>Cytophagia</taxon>
        <taxon>Cytophagales</taxon>
        <taxon>Cyclobacteriaceae</taxon>
        <taxon>Negadavirga</taxon>
    </lineage>
</organism>
<dbReference type="InterPro" id="IPR008207">
    <property type="entry name" value="Sig_transdc_His_kin_Hpt_dom"/>
</dbReference>
<dbReference type="PROSITE" id="PS50894">
    <property type="entry name" value="HPT"/>
    <property type="match status" value="1"/>
</dbReference>
<comment type="subcellular location">
    <subcellularLocation>
        <location evidence="1">Cell membrane</location>
        <topology evidence="1">Multi-pass membrane protein</topology>
    </subcellularLocation>
</comment>
<feature type="modified residue" description="4-aspartylphosphate" evidence="11">
    <location>
        <position position="53"/>
    </location>
</feature>
<evidence type="ECO:0000259" key="14">
    <source>
        <dbReference type="PROSITE" id="PS50894"/>
    </source>
</evidence>
<feature type="domain" description="Response regulatory" evidence="13">
    <location>
        <begin position="5"/>
        <end position="119"/>
    </location>
</feature>
<dbReference type="InterPro" id="IPR011006">
    <property type="entry name" value="CheY-like_superfamily"/>
</dbReference>
<feature type="domain" description="HPt" evidence="14">
    <location>
        <begin position="151"/>
        <end position="244"/>
    </location>
</feature>
<dbReference type="SUPFAM" id="SSF52172">
    <property type="entry name" value="CheY-like"/>
    <property type="match status" value="1"/>
</dbReference>
<evidence type="ECO:0000256" key="8">
    <source>
        <dbReference type="ARBA" id="ARBA00023012"/>
    </source>
</evidence>
<dbReference type="Gene3D" id="3.40.50.2300">
    <property type="match status" value="1"/>
</dbReference>
<comment type="caution">
    <text evidence="15">The sequence shown here is derived from an EMBL/GenBank/DDBJ whole genome shotgun (WGS) entry which is preliminary data.</text>
</comment>
<evidence type="ECO:0000256" key="12">
    <source>
        <dbReference type="SAM" id="Coils"/>
    </source>
</evidence>
<evidence type="ECO:0000256" key="4">
    <source>
        <dbReference type="ARBA" id="ARBA00022692"/>
    </source>
</evidence>
<keyword evidence="5" id="KW-0547">Nucleotide-binding</keyword>
<evidence type="ECO:0000256" key="10">
    <source>
        <dbReference type="PROSITE-ProRule" id="PRU00110"/>
    </source>
</evidence>
<feature type="modified residue" description="Phosphohistidine" evidence="10">
    <location>
        <position position="190"/>
    </location>
</feature>
<keyword evidence="3 11" id="KW-0597">Phosphoprotein</keyword>
<evidence type="ECO:0000256" key="6">
    <source>
        <dbReference type="ARBA" id="ARBA00022840"/>
    </source>
</evidence>
<evidence type="ECO:0000259" key="13">
    <source>
        <dbReference type="PROSITE" id="PS50110"/>
    </source>
</evidence>
<gene>
    <name evidence="15" type="ORF">ACFPFU_06805</name>
</gene>
<evidence type="ECO:0000256" key="11">
    <source>
        <dbReference type="PROSITE-ProRule" id="PRU00169"/>
    </source>
</evidence>
<evidence type="ECO:0000313" key="15">
    <source>
        <dbReference type="EMBL" id="MFC4871388.1"/>
    </source>
</evidence>
<feature type="coiled-coil region" evidence="12">
    <location>
        <begin position="213"/>
        <end position="240"/>
    </location>
</feature>